<accession>A0A4C1UHX7</accession>
<keyword evidence="12" id="KW-1185">Reference proteome</keyword>
<reference evidence="11 12" key="1">
    <citation type="journal article" date="2019" name="Commun. Biol.">
        <title>The bagworm genome reveals a unique fibroin gene that provides high tensile strength.</title>
        <authorList>
            <person name="Kono N."/>
            <person name="Nakamura H."/>
            <person name="Ohtoshi R."/>
            <person name="Tomita M."/>
            <person name="Numata K."/>
            <person name="Arakawa K."/>
        </authorList>
    </citation>
    <scope>NUCLEOTIDE SEQUENCE [LARGE SCALE GENOMIC DNA]</scope>
</reference>
<organism evidence="11 12">
    <name type="scientific">Eumeta variegata</name>
    <name type="common">Bagworm moth</name>
    <name type="synonym">Eumeta japonica</name>
    <dbReference type="NCBI Taxonomy" id="151549"/>
    <lineage>
        <taxon>Eukaryota</taxon>
        <taxon>Metazoa</taxon>
        <taxon>Ecdysozoa</taxon>
        <taxon>Arthropoda</taxon>
        <taxon>Hexapoda</taxon>
        <taxon>Insecta</taxon>
        <taxon>Pterygota</taxon>
        <taxon>Neoptera</taxon>
        <taxon>Endopterygota</taxon>
        <taxon>Lepidoptera</taxon>
        <taxon>Glossata</taxon>
        <taxon>Ditrysia</taxon>
        <taxon>Tineoidea</taxon>
        <taxon>Psychidae</taxon>
        <taxon>Oiketicinae</taxon>
        <taxon>Eumeta</taxon>
    </lineage>
</organism>
<dbReference type="PANTHER" id="PTHR13208:SF2">
    <property type="entry name" value="MEDIATOR OF RNA POLYMERASE II TRANSCRIPTION SUBUNIT 4"/>
    <property type="match status" value="1"/>
</dbReference>
<dbReference type="PANTHER" id="PTHR13208">
    <property type="entry name" value="MEDIATOR OF RNA POLYMERASE II TRANSCRIPTION SUBUNIT 4"/>
    <property type="match status" value="1"/>
</dbReference>
<evidence type="ECO:0000256" key="4">
    <source>
        <dbReference type="ARBA" id="ARBA00023015"/>
    </source>
</evidence>
<comment type="subcellular location">
    <subcellularLocation>
        <location evidence="1 8">Nucleus</location>
    </subcellularLocation>
</comment>
<comment type="caution">
    <text evidence="11">The sequence shown here is derived from an EMBL/GenBank/DDBJ whole genome shotgun (WGS) entry which is preliminary data.</text>
</comment>
<keyword evidence="5 8" id="KW-0804">Transcription</keyword>
<evidence type="ECO:0000313" key="11">
    <source>
        <dbReference type="EMBL" id="GBP26025.1"/>
    </source>
</evidence>
<evidence type="ECO:0000256" key="7">
    <source>
        <dbReference type="ARBA" id="ARBA00031257"/>
    </source>
</evidence>
<keyword evidence="6 8" id="KW-0539">Nucleus</keyword>
<comment type="function">
    <text evidence="8">Component of the Mediator complex, a coactivator involved in the regulated transcription of nearly all RNA polymerase II-dependent genes. Mediator functions as a bridge to convey information from gene-specific regulatory proteins to the basal RNA polymerase II transcription machinery. Mediator is recruited to promoters by direct interactions with regulatory proteins and serves as a scaffold for the assembly of a functional preinitiation complex with RNA polymerase II and the general transcription factors.</text>
</comment>
<comment type="similarity">
    <text evidence="2 8">Belongs to the Mediator complex subunit 4 family.</text>
</comment>
<dbReference type="GO" id="GO:0006357">
    <property type="term" value="P:regulation of transcription by RNA polymerase II"/>
    <property type="evidence" value="ECO:0007669"/>
    <property type="project" value="InterPro"/>
</dbReference>
<evidence type="ECO:0000256" key="10">
    <source>
        <dbReference type="SAM" id="MobiDB-lite"/>
    </source>
</evidence>
<evidence type="ECO:0000256" key="2">
    <source>
        <dbReference type="ARBA" id="ARBA00009626"/>
    </source>
</evidence>
<dbReference type="AlphaFoldDB" id="A0A4C1UHX7"/>
<dbReference type="InterPro" id="IPR019258">
    <property type="entry name" value="Mediator_Med4"/>
</dbReference>
<dbReference type="Pfam" id="PF10018">
    <property type="entry name" value="Med4"/>
    <property type="match status" value="1"/>
</dbReference>
<protein>
    <recommendedName>
        <fullName evidence="3 8">Mediator of RNA polymerase II transcription subunit 4</fullName>
    </recommendedName>
    <alternativeName>
        <fullName evidence="7 8">Mediator complex subunit 4</fullName>
    </alternativeName>
</protein>
<feature type="compositionally biased region" description="Low complexity" evidence="10">
    <location>
        <begin position="240"/>
        <end position="252"/>
    </location>
</feature>
<dbReference type="EMBL" id="BGZK01000175">
    <property type="protein sequence ID" value="GBP26025.1"/>
    <property type="molecule type" value="Genomic_DNA"/>
</dbReference>
<dbReference type="STRING" id="151549.A0A4C1UHX7"/>
<evidence type="ECO:0000313" key="12">
    <source>
        <dbReference type="Proteomes" id="UP000299102"/>
    </source>
</evidence>
<proteinExistence type="inferred from homology"/>
<evidence type="ECO:0000256" key="8">
    <source>
        <dbReference type="RuleBase" id="RU364141"/>
    </source>
</evidence>
<feature type="coiled-coil region" evidence="9">
    <location>
        <begin position="59"/>
        <end position="100"/>
    </location>
</feature>
<evidence type="ECO:0000256" key="9">
    <source>
        <dbReference type="SAM" id="Coils"/>
    </source>
</evidence>
<dbReference type="Proteomes" id="UP000299102">
    <property type="component" value="Unassembled WGS sequence"/>
</dbReference>
<dbReference type="GO" id="GO:0070847">
    <property type="term" value="C:core mediator complex"/>
    <property type="evidence" value="ECO:0007669"/>
    <property type="project" value="TreeGrafter"/>
</dbReference>
<keyword evidence="8" id="KW-0010">Activator</keyword>
<dbReference type="OrthoDB" id="1929813at2759"/>
<sequence length="252" mass="27530">MASHLSTKDRLLGLLDDIELIAKEMIEVSIAPKPQKLSAADHAQLTDLLLSKDSELKKTLELADEQAKIQQKMNDLKAEVDSKDQDIYNLQRQLKDAEQILATSLYQARQKLASIVKSRKRPVPSEDLIKFAHRISASNAVSAPLSWQPGDPRRPYPTDLEMRLGMIGRMCDLPLNGHTPSTLNDLHRITTGGVPASAANQFTWHPSGELHMAVGGGGGSVPLDSRQTKDAPQEDVEVMSTDSSSSSSSDSQ</sequence>
<comment type="subunit">
    <text evidence="8">Component of the Mediator complex.</text>
</comment>
<name>A0A4C1UHX7_EUMVA</name>
<dbReference type="GO" id="GO:0016592">
    <property type="term" value="C:mediator complex"/>
    <property type="evidence" value="ECO:0007669"/>
    <property type="project" value="InterPro"/>
</dbReference>
<keyword evidence="9" id="KW-0175">Coiled coil</keyword>
<feature type="region of interest" description="Disordered" evidence="10">
    <location>
        <begin position="208"/>
        <end position="252"/>
    </location>
</feature>
<evidence type="ECO:0000256" key="3">
    <source>
        <dbReference type="ARBA" id="ARBA00020629"/>
    </source>
</evidence>
<evidence type="ECO:0000256" key="1">
    <source>
        <dbReference type="ARBA" id="ARBA00004123"/>
    </source>
</evidence>
<evidence type="ECO:0000256" key="6">
    <source>
        <dbReference type="ARBA" id="ARBA00023242"/>
    </source>
</evidence>
<evidence type="ECO:0000256" key="5">
    <source>
        <dbReference type="ARBA" id="ARBA00023163"/>
    </source>
</evidence>
<gene>
    <name evidence="8 11" type="primary">MED4</name>
    <name evidence="11" type="ORF">EVAR_20039_1</name>
</gene>
<keyword evidence="4 8" id="KW-0805">Transcription regulation</keyword>
<dbReference type="GO" id="GO:0003712">
    <property type="term" value="F:transcription coregulator activity"/>
    <property type="evidence" value="ECO:0007669"/>
    <property type="project" value="InterPro"/>
</dbReference>